<dbReference type="EMBL" id="JACHNB010000001">
    <property type="protein sequence ID" value="MBB4741019.1"/>
    <property type="molecule type" value="Genomic_DNA"/>
</dbReference>
<feature type="compositionally biased region" description="Low complexity" evidence="7">
    <location>
        <begin position="60"/>
        <end position="88"/>
    </location>
</feature>
<keyword evidence="11" id="KW-1185">Reference proteome</keyword>
<comment type="similarity">
    <text evidence="2 6">Belongs to the FKBP-type PPIase family.</text>
</comment>
<evidence type="ECO:0000256" key="4">
    <source>
        <dbReference type="ARBA" id="ARBA00023235"/>
    </source>
</evidence>
<evidence type="ECO:0000256" key="2">
    <source>
        <dbReference type="ARBA" id="ARBA00006577"/>
    </source>
</evidence>
<dbReference type="InterPro" id="IPR046357">
    <property type="entry name" value="PPIase_dom_sf"/>
</dbReference>
<protein>
    <recommendedName>
        <fullName evidence="6">Peptidyl-prolyl cis-trans isomerase</fullName>
        <ecNumber evidence="6">5.2.1.8</ecNumber>
    </recommendedName>
</protein>
<dbReference type="SUPFAM" id="SSF54534">
    <property type="entry name" value="FKBP-like"/>
    <property type="match status" value="1"/>
</dbReference>
<organism evidence="10 11">
    <name type="scientific">Actinoplanes octamycinicus</name>
    <dbReference type="NCBI Taxonomy" id="135948"/>
    <lineage>
        <taxon>Bacteria</taxon>
        <taxon>Bacillati</taxon>
        <taxon>Actinomycetota</taxon>
        <taxon>Actinomycetes</taxon>
        <taxon>Micromonosporales</taxon>
        <taxon>Micromonosporaceae</taxon>
        <taxon>Actinoplanes</taxon>
    </lineage>
</organism>
<dbReference type="Proteomes" id="UP000546162">
    <property type="component" value="Unassembled WGS sequence"/>
</dbReference>
<dbReference type="EC" id="5.2.1.8" evidence="6"/>
<dbReference type="GO" id="GO:0003755">
    <property type="term" value="F:peptidyl-prolyl cis-trans isomerase activity"/>
    <property type="evidence" value="ECO:0007669"/>
    <property type="project" value="UniProtKB-UniRule"/>
</dbReference>
<keyword evidence="8" id="KW-0472">Membrane</keyword>
<evidence type="ECO:0000256" key="5">
    <source>
        <dbReference type="PROSITE-ProRule" id="PRU00277"/>
    </source>
</evidence>
<dbReference type="Pfam" id="PF00254">
    <property type="entry name" value="FKBP_C"/>
    <property type="match status" value="1"/>
</dbReference>
<feature type="transmembrane region" description="Helical" evidence="8">
    <location>
        <begin position="15"/>
        <end position="36"/>
    </location>
</feature>
<feature type="domain" description="PPIase FKBP-type" evidence="9">
    <location>
        <begin position="126"/>
        <end position="205"/>
    </location>
</feature>
<evidence type="ECO:0000256" key="1">
    <source>
        <dbReference type="ARBA" id="ARBA00000971"/>
    </source>
</evidence>
<name>A0A7W7M8L8_9ACTN</name>
<evidence type="ECO:0000259" key="9">
    <source>
        <dbReference type="PROSITE" id="PS50059"/>
    </source>
</evidence>
<evidence type="ECO:0000256" key="3">
    <source>
        <dbReference type="ARBA" id="ARBA00023110"/>
    </source>
</evidence>
<evidence type="ECO:0000313" key="10">
    <source>
        <dbReference type="EMBL" id="MBB4741019.1"/>
    </source>
</evidence>
<feature type="region of interest" description="Disordered" evidence="7">
    <location>
        <begin position="60"/>
        <end position="102"/>
    </location>
</feature>
<keyword evidence="8" id="KW-1133">Transmembrane helix</keyword>
<comment type="catalytic activity">
    <reaction evidence="1 5 6">
        <text>[protein]-peptidylproline (omega=180) = [protein]-peptidylproline (omega=0)</text>
        <dbReference type="Rhea" id="RHEA:16237"/>
        <dbReference type="Rhea" id="RHEA-COMP:10747"/>
        <dbReference type="Rhea" id="RHEA-COMP:10748"/>
        <dbReference type="ChEBI" id="CHEBI:83833"/>
        <dbReference type="ChEBI" id="CHEBI:83834"/>
        <dbReference type="EC" id="5.2.1.8"/>
    </reaction>
</comment>
<gene>
    <name evidence="10" type="ORF">BJY16_004478</name>
</gene>
<dbReference type="PROSITE" id="PS50059">
    <property type="entry name" value="FKBP_PPIASE"/>
    <property type="match status" value="1"/>
</dbReference>
<dbReference type="PANTHER" id="PTHR43811:SF19">
    <property type="entry name" value="39 KDA FK506-BINDING NUCLEAR PROTEIN"/>
    <property type="match status" value="1"/>
</dbReference>
<dbReference type="AlphaFoldDB" id="A0A7W7M8L8"/>
<evidence type="ECO:0000256" key="6">
    <source>
        <dbReference type="RuleBase" id="RU003915"/>
    </source>
</evidence>
<keyword evidence="3 5" id="KW-0697">Rotamase</keyword>
<dbReference type="Gene3D" id="3.10.50.40">
    <property type="match status" value="1"/>
</dbReference>
<evidence type="ECO:0000256" key="7">
    <source>
        <dbReference type="SAM" id="MobiDB-lite"/>
    </source>
</evidence>
<accession>A0A7W7M8L8</accession>
<evidence type="ECO:0000313" key="11">
    <source>
        <dbReference type="Proteomes" id="UP000546162"/>
    </source>
</evidence>
<proteinExistence type="inferred from homology"/>
<keyword evidence="8" id="KW-0812">Transmembrane</keyword>
<comment type="caution">
    <text evidence="10">The sequence shown here is derived from an EMBL/GenBank/DDBJ whole genome shotgun (WGS) entry which is preliminary data.</text>
</comment>
<keyword evidence="4 5" id="KW-0413">Isomerase</keyword>
<evidence type="ECO:0000256" key="8">
    <source>
        <dbReference type="SAM" id="Phobius"/>
    </source>
</evidence>
<dbReference type="RefSeq" id="WP_185041553.1">
    <property type="nucleotide sequence ID" value="NZ_BAABFG010000005.1"/>
</dbReference>
<reference evidence="10 11" key="1">
    <citation type="submission" date="2020-08" db="EMBL/GenBank/DDBJ databases">
        <title>Sequencing the genomes of 1000 actinobacteria strains.</title>
        <authorList>
            <person name="Klenk H.-P."/>
        </authorList>
    </citation>
    <scope>NUCLEOTIDE SEQUENCE [LARGE SCALE GENOMIC DNA]</scope>
    <source>
        <strain evidence="10 11">DSM 45809</strain>
    </source>
</reference>
<dbReference type="PANTHER" id="PTHR43811">
    <property type="entry name" value="FKBP-TYPE PEPTIDYL-PROLYL CIS-TRANS ISOMERASE FKPA"/>
    <property type="match status" value="1"/>
</dbReference>
<sequence>MSDRTVAASKRRSQAIAGGVAGALVFVVLAIVFFVVRSGDDDKQPVASATATTAATADAAAAPEPAASAEPTASSAPAAAGSGAAAGTLSPELSKEPEIKPGTGGPLSKLVITPLVKGTGPVVKAGQTVTFNYKLIPYAGGAVMDSSWSRGQPFTSVIGAGQLIAGWDQGIPGQKVGSRIQMDIPAALAYKDQDLRFIVDILDAK</sequence>
<dbReference type="InterPro" id="IPR001179">
    <property type="entry name" value="PPIase_FKBP_dom"/>
</dbReference>